<feature type="domain" description="Pyruvate flavodoxin/ferredoxin oxidoreductase pyrimidine binding" evidence="2">
    <location>
        <begin position="1"/>
        <end position="88"/>
    </location>
</feature>
<protein>
    <recommendedName>
        <fullName evidence="2">Pyruvate flavodoxin/ferredoxin oxidoreductase pyrimidine binding domain-containing protein</fullName>
    </recommendedName>
</protein>
<dbReference type="GO" id="GO:0016491">
    <property type="term" value="F:oxidoreductase activity"/>
    <property type="evidence" value="ECO:0007669"/>
    <property type="project" value="UniProtKB-KW"/>
</dbReference>
<dbReference type="CDD" id="cd07034">
    <property type="entry name" value="TPP_PYR_PFOR_IOR-alpha_like"/>
    <property type="match status" value="1"/>
</dbReference>
<feature type="non-terminal residue" evidence="3">
    <location>
        <position position="88"/>
    </location>
</feature>
<name>X1QRQ7_9ZZZZ</name>
<evidence type="ECO:0000259" key="2">
    <source>
        <dbReference type="Pfam" id="PF01855"/>
    </source>
</evidence>
<evidence type="ECO:0000256" key="1">
    <source>
        <dbReference type="ARBA" id="ARBA00023002"/>
    </source>
</evidence>
<dbReference type="PANTHER" id="PTHR32154">
    <property type="entry name" value="PYRUVATE-FLAVODOXIN OXIDOREDUCTASE-RELATED"/>
    <property type="match status" value="1"/>
</dbReference>
<sequence>ATSGPGMCLKQENLGFAIINEIPCVVVNAQRGGPSTGLPTKPSQGDMMQARWGTHGDHPIIALAPSTVNEILTLTIKAFNFSEKYRMP</sequence>
<dbReference type="SUPFAM" id="SSF52518">
    <property type="entry name" value="Thiamin diphosphate-binding fold (THDP-binding)"/>
    <property type="match status" value="1"/>
</dbReference>
<dbReference type="InterPro" id="IPR002880">
    <property type="entry name" value="Pyrv_Fd/Flavodoxin_OxRdtase_N"/>
</dbReference>
<dbReference type="EMBL" id="BARV01044327">
    <property type="protein sequence ID" value="GAI70933.1"/>
    <property type="molecule type" value="Genomic_DNA"/>
</dbReference>
<keyword evidence="1" id="KW-0560">Oxidoreductase</keyword>
<dbReference type="GO" id="GO:0006979">
    <property type="term" value="P:response to oxidative stress"/>
    <property type="evidence" value="ECO:0007669"/>
    <property type="project" value="TreeGrafter"/>
</dbReference>
<evidence type="ECO:0000313" key="3">
    <source>
        <dbReference type="EMBL" id="GAI70933.1"/>
    </source>
</evidence>
<proteinExistence type="predicted"/>
<gene>
    <name evidence="3" type="ORF">S06H3_65672</name>
</gene>
<dbReference type="InterPro" id="IPR029061">
    <property type="entry name" value="THDP-binding"/>
</dbReference>
<dbReference type="InterPro" id="IPR050722">
    <property type="entry name" value="Pyruvate:ferred/Flavod_OxRd"/>
</dbReference>
<dbReference type="PANTHER" id="PTHR32154:SF14">
    <property type="entry name" value="2-OXOGLUTARATE SYNTHASE SUBUNIT KORA"/>
    <property type="match status" value="1"/>
</dbReference>
<dbReference type="Gene3D" id="3.40.50.970">
    <property type="match status" value="1"/>
</dbReference>
<feature type="non-terminal residue" evidence="3">
    <location>
        <position position="1"/>
    </location>
</feature>
<dbReference type="Pfam" id="PF01855">
    <property type="entry name" value="POR_N"/>
    <property type="match status" value="1"/>
</dbReference>
<organism evidence="3">
    <name type="scientific">marine sediment metagenome</name>
    <dbReference type="NCBI Taxonomy" id="412755"/>
    <lineage>
        <taxon>unclassified sequences</taxon>
        <taxon>metagenomes</taxon>
        <taxon>ecological metagenomes</taxon>
    </lineage>
</organism>
<dbReference type="AlphaFoldDB" id="X1QRQ7"/>
<accession>X1QRQ7</accession>
<reference evidence="3" key="1">
    <citation type="journal article" date="2014" name="Front. Microbiol.">
        <title>High frequency of phylogenetically diverse reductive dehalogenase-homologous genes in deep subseafloor sedimentary metagenomes.</title>
        <authorList>
            <person name="Kawai M."/>
            <person name="Futagami T."/>
            <person name="Toyoda A."/>
            <person name="Takaki Y."/>
            <person name="Nishi S."/>
            <person name="Hori S."/>
            <person name="Arai W."/>
            <person name="Tsubouchi T."/>
            <person name="Morono Y."/>
            <person name="Uchiyama I."/>
            <person name="Ito T."/>
            <person name="Fujiyama A."/>
            <person name="Inagaki F."/>
            <person name="Takami H."/>
        </authorList>
    </citation>
    <scope>NUCLEOTIDE SEQUENCE</scope>
    <source>
        <strain evidence="3">Expedition CK06-06</strain>
    </source>
</reference>
<comment type="caution">
    <text evidence="3">The sequence shown here is derived from an EMBL/GenBank/DDBJ whole genome shotgun (WGS) entry which is preliminary data.</text>
</comment>